<dbReference type="HOGENOM" id="CLU_1086218_0_0_1"/>
<keyword evidence="2" id="KW-1185">Reference proteome</keyword>
<protein>
    <submittedName>
        <fullName evidence="1">Uncharacterized protein</fullName>
    </submittedName>
</protein>
<reference evidence="1 2" key="1">
    <citation type="journal article" date="2011" name="Proc. Natl. Acad. Sci. U.S.A.">
        <title>Evolutionary erosion of yeast sex chromosomes by mating-type switching accidents.</title>
        <authorList>
            <person name="Gordon J.L."/>
            <person name="Armisen D."/>
            <person name="Proux-Wera E."/>
            <person name="Oheigeartaigh S.S."/>
            <person name="Byrne K.P."/>
            <person name="Wolfe K.H."/>
        </authorList>
    </citation>
    <scope>NUCLEOTIDE SEQUENCE [LARGE SCALE GENOMIC DNA]</scope>
    <source>
        <strain evidence="2">ATCC 10597 / BCRC 20456 / CBS 421 / NBRC 0211 / NRRL Y-12639</strain>
    </source>
</reference>
<accession>G0WEC9</accession>
<evidence type="ECO:0000313" key="1">
    <source>
        <dbReference type="EMBL" id="CCD26140.2"/>
    </source>
</evidence>
<dbReference type="EMBL" id="HE580273">
    <property type="protein sequence ID" value="CCD26140.2"/>
    <property type="molecule type" value="Genomic_DNA"/>
</dbReference>
<sequence>MSTFTKITTTILTMDNTDFKISIYVSDYMGPNAVLLGQPFLLPNNIGVINNIYPHLGIFNIDIHYTPPFTNDRKKFTVPLHSTALADTAPSYVTTITTGPPSLSPPSFTEPEICSQQFSIHSTATAQAHAQLSNHCAKIKANFDRRSHVSVPHFKIGDIVLVGAQLRRSNHNSARKSTPSWAGPYIISKVLKHVYHFTELDGTPLRHHFPASFLKLFHSRPGFSPILHFPGGEDSVGTDRIPAISTRSKSNHLRSH</sequence>
<gene>
    <name evidence="1" type="primary">NDAI0G03630</name>
    <name evidence="1" type="ordered locus">NDAI_0G03630</name>
</gene>
<dbReference type="RefSeq" id="XP_003671383.2">
    <property type="nucleotide sequence ID" value="XM_003671335.2"/>
</dbReference>
<dbReference type="eggNOG" id="KOG0017">
    <property type="taxonomic scope" value="Eukaryota"/>
</dbReference>
<dbReference type="KEGG" id="ndi:NDAI_0G03630"/>
<dbReference type="AlphaFoldDB" id="G0WEC9"/>
<name>G0WEC9_NAUDC</name>
<evidence type="ECO:0000313" key="2">
    <source>
        <dbReference type="Proteomes" id="UP000000689"/>
    </source>
</evidence>
<dbReference type="Proteomes" id="UP000000689">
    <property type="component" value="Chromosome 7"/>
</dbReference>
<dbReference type="GeneID" id="11495640"/>
<organism evidence="1 2">
    <name type="scientific">Naumovozyma dairenensis (strain ATCC 10597 / BCRC 20456 / CBS 421 / NBRC 0211 / NRRL Y-12639)</name>
    <name type="common">Saccharomyces dairenensis</name>
    <dbReference type="NCBI Taxonomy" id="1071378"/>
    <lineage>
        <taxon>Eukaryota</taxon>
        <taxon>Fungi</taxon>
        <taxon>Dikarya</taxon>
        <taxon>Ascomycota</taxon>
        <taxon>Saccharomycotina</taxon>
        <taxon>Saccharomycetes</taxon>
        <taxon>Saccharomycetales</taxon>
        <taxon>Saccharomycetaceae</taxon>
        <taxon>Naumovozyma</taxon>
    </lineage>
</organism>
<proteinExistence type="predicted"/>